<evidence type="ECO:0000256" key="8">
    <source>
        <dbReference type="ARBA" id="ARBA00030680"/>
    </source>
</evidence>
<evidence type="ECO:0000256" key="2">
    <source>
        <dbReference type="ARBA" id="ARBA00003906"/>
    </source>
</evidence>
<dbReference type="Pfam" id="PF02779">
    <property type="entry name" value="Transket_pyr"/>
    <property type="match status" value="1"/>
</dbReference>
<dbReference type="Gene3D" id="3.40.50.11610">
    <property type="entry name" value="Multifunctional 2-oxoglutarate metabolism enzyme, C-terminal domain"/>
    <property type="match status" value="1"/>
</dbReference>
<reference evidence="11 12" key="2">
    <citation type="journal article" date="2013" name="Stand. Genomic Sci.">
        <title>Complete genome sequence of Halorhodospira halophila SL1.</title>
        <authorList>
            <person name="Challacombe J.F."/>
            <person name="Majid S."/>
            <person name="Deole R."/>
            <person name="Brettin T.S."/>
            <person name="Bruce D."/>
            <person name="Delano S.F."/>
            <person name="Detter J.C."/>
            <person name="Gleasner C.D."/>
            <person name="Han C.S."/>
            <person name="Misra M."/>
            <person name="Reitenga K.G."/>
            <person name="Mikhailova N."/>
            <person name="Woyke T."/>
            <person name="Pitluck S."/>
            <person name="Nolan M."/>
            <person name="Land M.L."/>
            <person name="Saunders E."/>
            <person name="Tapia R."/>
            <person name="Lapidus A."/>
            <person name="Ivanova N."/>
            <person name="Hoff W.D."/>
        </authorList>
    </citation>
    <scope>NUCLEOTIDE SEQUENCE [LARGE SCALE GENOMIC DNA]</scope>
    <source>
        <strain evidence="12">DSM 244 / SL1</strain>
    </source>
</reference>
<dbReference type="eggNOG" id="COG0567">
    <property type="taxonomic scope" value="Bacteria"/>
</dbReference>
<evidence type="ECO:0000256" key="3">
    <source>
        <dbReference type="ARBA" id="ARBA00006936"/>
    </source>
</evidence>
<keyword evidence="7" id="KW-0786">Thiamine pyrophosphate</keyword>
<dbReference type="InterPro" id="IPR005475">
    <property type="entry name" value="Transketolase-like_Pyr-bd"/>
</dbReference>
<feature type="domain" description="Transketolase-like pyrimidine-binding" evidence="10">
    <location>
        <begin position="604"/>
        <end position="797"/>
    </location>
</feature>
<dbReference type="FunFam" id="1.10.287.1150:FF:000004">
    <property type="entry name" value="2-oxoglutarate dehydrogenase E1 component"/>
    <property type="match status" value="1"/>
</dbReference>
<dbReference type="Pfam" id="PF16870">
    <property type="entry name" value="OxoGdeHyase_C"/>
    <property type="match status" value="1"/>
</dbReference>
<evidence type="ECO:0000259" key="10">
    <source>
        <dbReference type="SMART" id="SM00861"/>
    </source>
</evidence>
<comment type="similarity">
    <text evidence="3">Belongs to the alpha-ketoglutarate dehydrogenase family.</text>
</comment>
<dbReference type="EC" id="1.2.4.2" evidence="4"/>
<comment type="function">
    <text evidence="2">E1 component of the 2-oxoglutarate dehydrogenase (OGDH) complex which catalyzes the decarboxylation of 2-oxoglutarate, the first step in the conversion of 2-oxoglutarate to succinyl-CoA and CO(2).</text>
</comment>
<dbReference type="NCBIfam" id="NF008907">
    <property type="entry name" value="PRK12270.1"/>
    <property type="match status" value="1"/>
</dbReference>
<dbReference type="HOGENOM" id="CLU_004709_1_0_6"/>
<dbReference type="Pfam" id="PF00676">
    <property type="entry name" value="E1_dh"/>
    <property type="match status" value="1"/>
</dbReference>
<dbReference type="GO" id="GO:0004591">
    <property type="term" value="F:oxoglutarate dehydrogenase (succinyl-transferring) activity"/>
    <property type="evidence" value="ECO:0007669"/>
    <property type="project" value="UniProtKB-EC"/>
</dbReference>
<dbReference type="STRING" id="349124.Hhal_1086"/>
<dbReference type="Gene3D" id="3.40.50.970">
    <property type="match status" value="1"/>
</dbReference>
<dbReference type="AlphaFoldDB" id="A1WW00"/>
<dbReference type="NCBIfam" id="TIGR00239">
    <property type="entry name" value="2oxo_dh_E1"/>
    <property type="match status" value="1"/>
</dbReference>
<evidence type="ECO:0000256" key="1">
    <source>
        <dbReference type="ARBA" id="ARBA00001964"/>
    </source>
</evidence>
<dbReference type="NCBIfam" id="NF006914">
    <property type="entry name" value="PRK09404.1"/>
    <property type="match status" value="1"/>
</dbReference>
<dbReference type="InterPro" id="IPR029061">
    <property type="entry name" value="THDP-binding"/>
</dbReference>
<dbReference type="SMART" id="SM00861">
    <property type="entry name" value="Transket_pyr"/>
    <property type="match status" value="1"/>
</dbReference>
<dbReference type="Gene3D" id="3.40.50.12470">
    <property type="match status" value="1"/>
</dbReference>
<dbReference type="InterPro" id="IPR042179">
    <property type="entry name" value="KGD_C_sf"/>
</dbReference>
<accession>A1WW00</accession>
<dbReference type="InterPro" id="IPR031717">
    <property type="entry name" value="ODO-1/KGD_C"/>
</dbReference>
<evidence type="ECO:0000313" key="12">
    <source>
        <dbReference type="Proteomes" id="UP000000647"/>
    </source>
</evidence>
<dbReference type="RefSeq" id="WP_011813885.1">
    <property type="nucleotide sequence ID" value="NC_008789.1"/>
</dbReference>
<evidence type="ECO:0000313" key="11">
    <source>
        <dbReference type="EMBL" id="ABM61862.1"/>
    </source>
</evidence>
<reference evidence="12" key="1">
    <citation type="submission" date="2006-12" db="EMBL/GenBank/DDBJ databases">
        <title>Complete sequence of Halorhodospira halophila SL1.</title>
        <authorList>
            <consortium name="US DOE Joint Genome Institute"/>
            <person name="Copeland A."/>
            <person name="Lucas S."/>
            <person name="Lapidus A."/>
            <person name="Barry K."/>
            <person name="Detter J.C."/>
            <person name="Glavina del Rio T."/>
            <person name="Hammon N."/>
            <person name="Israni S."/>
            <person name="Dalin E."/>
            <person name="Tice H."/>
            <person name="Pitluck S."/>
            <person name="Saunders E."/>
            <person name="Brettin T."/>
            <person name="Bruce D."/>
            <person name="Han C."/>
            <person name="Tapia R."/>
            <person name="Schmutz J."/>
            <person name="Larimer F."/>
            <person name="Land M."/>
            <person name="Hauser L."/>
            <person name="Kyrpides N."/>
            <person name="Mikhailova N."/>
            <person name="Hoff W."/>
            <person name="Richardson P."/>
        </authorList>
    </citation>
    <scope>NUCLEOTIDE SEQUENCE [LARGE SCALE GENOMIC DNA]</scope>
    <source>
        <strain evidence="12">DSM 244 / SL1</strain>
    </source>
</reference>
<gene>
    <name evidence="11" type="ordered locus">Hhal_1086</name>
</gene>
<dbReference type="InterPro" id="IPR001017">
    <property type="entry name" value="DH_E1"/>
</dbReference>
<evidence type="ECO:0000256" key="9">
    <source>
        <dbReference type="SAM" id="MobiDB-lite"/>
    </source>
</evidence>
<dbReference type="SUPFAM" id="SSF52518">
    <property type="entry name" value="Thiamin diphosphate-binding fold (THDP-binding)"/>
    <property type="match status" value="2"/>
</dbReference>
<dbReference type="InterPro" id="IPR032106">
    <property type="entry name" value="2-oxogl_dehyd_N"/>
</dbReference>
<dbReference type="GO" id="GO:0045252">
    <property type="term" value="C:oxoglutarate dehydrogenase complex"/>
    <property type="evidence" value="ECO:0007669"/>
    <property type="project" value="TreeGrafter"/>
</dbReference>
<evidence type="ECO:0000256" key="6">
    <source>
        <dbReference type="ARBA" id="ARBA00023002"/>
    </source>
</evidence>
<evidence type="ECO:0000256" key="7">
    <source>
        <dbReference type="ARBA" id="ARBA00023052"/>
    </source>
</evidence>
<dbReference type="PANTHER" id="PTHR23152">
    <property type="entry name" value="2-OXOGLUTARATE DEHYDROGENASE"/>
    <property type="match status" value="1"/>
</dbReference>
<name>A1WW00_HALHL</name>
<dbReference type="GO" id="GO:0030976">
    <property type="term" value="F:thiamine pyrophosphate binding"/>
    <property type="evidence" value="ECO:0007669"/>
    <property type="project" value="InterPro"/>
</dbReference>
<evidence type="ECO:0000256" key="4">
    <source>
        <dbReference type="ARBA" id="ARBA00012280"/>
    </source>
</evidence>
<keyword evidence="6 11" id="KW-0560">Oxidoreductase</keyword>
<comment type="cofactor">
    <cofactor evidence="1">
        <name>thiamine diphosphate</name>
        <dbReference type="ChEBI" id="CHEBI:58937"/>
    </cofactor>
</comment>
<dbReference type="GO" id="GO:0006099">
    <property type="term" value="P:tricarboxylic acid cycle"/>
    <property type="evidence" value="ECO:0007669"/>
    <property type="project" value="TreeGrafter"/>
</dbReference>
<protein>
    <recommendedName>
        <fullName evidence="5">2-oxoglutarate dehydrogenase E1 component</fullName>
        <ecNumber evidence="4">1.2.4.2</ecNumber>
    </recommendedName>
    <alternativeName>
        <fullName evidence="8">Alpha-ketoglutarate dehydrogenase</fullName>
    </alternativeName>
</protein>
<dbReference type="PANTHER" id="PTHR23152:SF4">
    <property type="entry name" value="2-OXOADIPATE DEHYDROGENASE COMPLEX COMPONENT E1"/>
    <property type="match status" value="1"/>
</dbReference>
<proteinExistence type="inferred from homology"/>
<organism evidence="11 12">
    <name type="scientific">Halorhodospira halophila (strain DSM 244 / SL1)</name>
    <name type="common">Ectothiorhodospira halophila (strain DSM 244 / SL1)</name>
    <dbReference type="NCBI Taxonomy" id="349124"/>
    <lineage>
        <taxon>Bacteria</taxon>
        <taxon>Pseudomonadati</taxon>
        <taxon>Pseudomonadota</taxon>
        <taxon>Gammaproteobacteria</taxon>
        <taxon>Chromatiales</taxon>
        <taxon>Ectothiorhodospiraceae</taxon>
        <taxon>Halorhodospira</taxon>
    </lineage>
</organism>
<sequence>MTDRGLFEQLRNTSHLHGANAAFIEDLYETYLADPSRVDPEWRAYFHSLTQELGDGEDIPHSPIRARFEQHGRDNGGTPARASGAAQGGLSAEAAEKQAAVLRLINSYRFRGHQAADIDPLDLRPKPPVPDLDPAFHGLSPADLDQSFNTGSLFAPTQMPLREIIAQLEEVYCGPIGSEYMHITDTAQKRWIQERLEGTGCRPRLGAARKKEILERLTAAEGIEKYLHSKYVGQKRFSLEGGDALIPLLHDLIQGAGREGVKEMVLGMAHRGRLNVLINIMGKDPGDLFAEFEGHQPDGLQGSGDVKYHMGFSSDIQTPGGPMHVALAFNPSHLEIVNPVVEGSCRGRMRRRRDPQGKQVLPLLIHGDAAFAGQGVVMETFQLSQARGFYTGGTVHVVVNNQIGFTTSHPQDTRSSHYCTEVAKIVQAPIFHVNGDDPEAVAFTTALALDYRNTFRRDVVIDLICYRRHGHNEADEPAATQPMMYQKIRNQPPVRQRYAERLVQEGILGPREAEEMVAAYREALENREVVASNILTGVRNDYAANWARFVGAEWNEPVETAVDKERLRGLQGILDALPDGFELNPRVASIMESRRKMVAGALPLDWGFAETMAYATLLQDGYRVRLTGQDSGRGTFFHRHAVLHNARDGSNFVPLQDVTTEPQDFVVIDSLLSEEAVLGFEYGYATTEPDTLTIWEAQFGDFTNGAQVVIDQFIAAAEAKWGRLSGLTMFLPHGYEGQGPEHSSARLERYLQLCAEYNMQVCVPTTPAQFFHMLRRQMLRRYRKPLVVLTPKSLLRHKLSTSGLDDLTGGHFHNIIDEVDDLDPAACRRVVLCAGKVYYDLLEARRRESRNDVAIIRVEQLYPFPERALRILLAERYAAATEVVWCQEEPKNQGAWYSTNHHLYNCMGPDQRLRYAGRAAAASPAVGYPKRHHDQQRALVEDALA</sequence>
<dbReference type="OrthoDB" id="9759785at2"/>
<evidence type="ECO:0000256" key="5">
    <source>
        <dbReference type="ARBA" id="ARBA00013321"/>
    </source>
</evidence>
<feature type="region of interest" description="Disordered" evidence="9">
    <location>
        <begin position="69"/>
        <end position="89"/>
    </location>
</feature>
<keyword evidence="12" id="KW-1185">Reference proteome</keyword>
<dbReference type="InterPro" id="IPR011603">
    <property type="entry name" value="2oxoglutarate_DH_E1"/>
</dbReference>
<dbReference type="CDD" id="cd02016">
    <property type="entry name" value="TPP_E1_OGDC_like"/>
    <property type="match status" value="1"/>
</dbReference>
<dbReference type="Pfam" id="PF16078">
    <property type="entry name" value="2-oxogl_dehyd_N"/>
    <property type="match status" value="1"/>
</dbReference>
<dbReference type="Proteomes" id="UP000000647">
    <property type="component" value="Chromosome"/>
</dbReference>
<dbReference type="EMBL" id="CP000544">
    <property type="protein sequence ID" value="ABM61862.1"/>
    <property type="molecule type" value="Genomic_DNA"/>
</dbReference>
<dbReference type="PIRSF" id="PIRSF000157">
    <property type="entry name" value="Oxoglu_dh_E1"/>
    <property type="match status" value="1"/>
</dbReference>
<dbReference type="Gene3D" id="1.10.287.1150">
    <property type="entry name" value="TPP helical domain"/>
    <property type="match status" value="1"/>
</dbReference>
<dbReference type="KEGG" id="hha:Hhal_1086"/>
<dbReference type="GO" id="GO:0005829">
    <property type="term" value="C:cytosol"/>
    <property type="evidence" value="ECO:0007669"/>
    <property type="project" value="TreeGrafter"/>
</dbReference>